<keyword evidence="2" id="KW-1185">Reference proteome</keyword>
<dbReference type="Pfam" id="PF00300">
    <property type="entry name" value="His_Phos_1"/>
    <property type="match status" value="1"/>
</dbReference>
<accession>A0A6N7WMA4</accession>
<protein>
    <submittedName>
        <fullName evidence="1">Histidine phosphatase family protein</fullName>
    </submittedName>
</protein>
<dbReference type="InterPro" id="IPR013078">
    <property type="entry name" value="His_Pase_superF_clade-1"/>
</dbReference>
<reference evidence="1 2" key="1">
    <citation type="submission" date="2019-08" db="EMBL/GenBank/DDBJ databases">
        <title>In-depth cultivation of the pig gut microbiome towards novel bacterial diversity and tailored functional studies.</title>
        <authorList>
            <person name="Wylensek D."/>
            <person name="Hitch T.C.A."/>
            <person name="Clavel T."/>
        </authorList>
    </citation>
    <scope>NUCLEOTIDE SEQUENCE [LARGE SCALE GENOMIC DNA]</scope>
    <source>
        <strain evidence="1 2">WCA-389-WT-23B</strain>
    </source>
</reference>
<sequence>MNKLVDACPESTIAVVSHGAWINALLAVVSGHEIGSGKTQLKNACISMLYQEKNKWEIGFYNLVKNYLVIHLFV</sequence>
<organism evidence="1 2">
    <name type="scientific">Eisenbergiella porci</name>
    <dbReference type="NCBI Taxonomy" id="2652274"/>
    <lineage>
        <taxon>Bacteria</taxon>
        <taxon>Bacillati</taxon>
        <taxon>Bacillota</taxon>
        <taxon>Clostridia</taxon>
        <taxon>Lachnospirales</taxon>
        <taxon>Lachnospiraceae</taxon>
        <taxon>Eisenbergiella</taxon>
    </lineage>
</organism>
<dbReference type="Proteomes" id="UP000436047">
    <property type="component" value="Unassembled WGS sequence"/>
</dbReference>
<comment type="caution">
    <text evidence="1">The sequence shown here is derived from an EMBL/GenBank/DDBJ whole genome shotgun (WGS) entry which is preliminary data.</text>
</comment>
<dbReference type="AlphaFoldDB" id="A0A6N7WMA4"/>
<gene>
    <name evidence="1" type="ORF">FYJ45_27440</name>
</gene>
<dbReference type="InterPro" id="IPR029033">
    <property type="entry name" value="His_PPase_superfam"/>
</dbReference>
<proteinExistence type="predicted"/>
<dbReference type="Gene3D" id="3.40.50.1240">
    <property type="entry name" value="Phosphoglycerate mutase-like"/>
    <property type="match status" value="1"/>
</dbReference>
<name>A0A6N7WMA4_9FIRM</name>
<dbReference type="SUPFAM" id="SSF53254">
    <property type="entry name" value="Phosphoglycerate mutase-like"/>
    <property type="match status" value="1"/>
</dbReference>
<dbReference type="EMBL" id="VUMI01000081">
    <property type="protein sequence ID" value="MSS91813.1"/>
    <property type="molecule type" value="Genomic_DNA"/>
</dbReference>
<evidence type="ECO:0000313" key="1">
    <source>
        <dbReference type="EMBL" id="MSS91813.1"/>
    </source>
</evidence>
<evidence type="ECO:0000313" key="2">
    <source>
        <dbReference type="Proteomes" id="UP000436047"/>
    </source>
</evidence>